<name>A0A834ITE6_RHYFE</name>
<keyword evidence="2" id="KW-1133">Transmembrane helix</keyword>
<protein>
    <submittedName>
        <fullName evidence="3">Uncharacterized protein</fullName>
    </submittedName>
</protein>
<feature type="region of interest" description="Disordered" evidence="1">
    <location>
        <begin position="1"/>
        <end position="32"/>
    </location>
</feature>
<evidence type="ECO:0000313" key="4">
    <source>
        <dbReference type="Proteomes" id="UP000625711"/>
    </source>
</evidence>
<evidence type="ECO:0000256" key="1">
    <source>
        <dbReference type="SAM" id="MobiDB-lite"/>
    </source>
</evidence>
<sequence>MQQPSKLVPSNFQPVYRPPPPPQQLPLQQEADFLRPVPDVRNPGRTQYVPAPNYLSNNWPVSRQTQIGALQQGLQVGQYQDNNANPLYPNKDLTPHIDGNSQMQYPEYPKIPGYYGENYRQPIQQENWPIDEPRYPPQTNYHEIENIQPPIISDKTEGFNHVTETITQKPIISQNKATDTGVNSKHVQEKLAHDLKHSKDSMEHGKAKIKTTPHHEQYPEVIAYKLTDDTQDGPSHIPKGAILSLTLGLIITAVMAILIGCRLRVVRRRLRKGGKGYAHDADYLVNGMYL</sequence>
<feature type="compositionally biased region" description="Polar residues" evidence="1">
    <location>
        <begin position="1"/>
        <end position="13"/>
    </location>
</feature>
<dbReference type="PANTHER" id="PTHR46876">
    <property type="entry name" value="LOW-DENSITY LIPOPROTEIN RECEPTOR-RELATED PROTEIN 11"/>
    <property type="match status" value="1"/>
</dbReference>
<keyword evidence="2" id="KW-0812">Transmembrane</keyword>
<dbReference type="AlphaFoldDB" id="A0A834ITE6"/>
<proteinExistence type="predicted"/>
<evidence type="ECO:0000256" key="2">
    <source>
        <dbReference type="SAM" id="Phobius"/>
    </source>
</evidence>
<feature type="transmembrane region" description="Helical" evidence="2">
    <location>
        <begin position="241"/>
        <end position="261"/>
    </location>
</feature>
<dbReference type="Proteomes" id="UP000625711">
    <property type="component" value="Unassembled WGS sequence"/>
</dbReference>
<dbReference type="PANTHER" id="PTHR46876:SF1">
    <property type="entry name" value="LOW-DENSITY LIPOPROTEIN RECEPTOR-RELATED PROTEIN 11"/>
    <property type="match status" value="1"/>
</dbReference>
<keyword evidence="2" id="KW-0472">Membrane</keyword>
<accession>A0A834ITE6</accession>
<evidence type="ECO:0000313" key="3">
    <source>
        <dbReference type="EMBL" id="KAF7285741.1"/>
    </source>
</evidence>
<gene>
    <name evidence="3" type="ORF">GWI33_010160</name>
</gene>
<dbReference type="EMBL" id="JAACXV010000046">
    <property type="protein sequence ID" value="KAF7285741.1"/>
    <property type="molecule type" value="Genomic_DNA"/>
</dbReference>
<reference evidence="3" key="1">
    <citation type="submission" date="2020-08" db="EMBL/GenBank/DDBJ databases">
        <title>Genome sequencing and assembly of the red palm weevil Rhynchophorus ferrugineus.</title>
        <authorList>
            <person name="Dias G.B."/>
            <person name="Bergman C.M."/>
            <person name="Manee M."/>
        </authorList>
    </citation>
    <scope>NUCLEOTIDE SEQUENCE</scope>
    <source>
        <strain evidence="3">AA-2017</strain>
        <tissue evidence="3">Whole larva</tissue>
    </source>
</reference>
<comment type="caution">
    <text evidence="3">The sequence shown here is derived from an EMBL/GenBank/DDBJ whole genome shotgun (WGS) entry which is preliminary data.</text>
</comment>
<keyword evidence="4" id="KW-1185">Reference proteome</keyword>
<dbReference type="OrthoDB" id="10037294at2759"/>
<organism evidence="3 4">
    <name type="scientific">Rhynchophorus ferrugineus</name>
    <name type="common">Red palm weevil</name>
    <name type="synonym">Curculio ferrugineus</name>
    <dbReference type="NCBI Taxonomy" id="354439"/>
    <lineage>
        <taxon>Eukaryota</taxon>
        <taxon>Metazoa</taxon>
        <taxon>Ecdysozoa</taxon>
        <taxon>Arthropoda</taxon>
        <taxon>Hexapoda</taxon>
        <taxon>Insecta</taxon>
        <taxon>Pterygota</taxon>
        <taxon>Neoptera</taxon>
        <taxon>Endopterygota</taxon>
        <taxon>Coleoptera</taxon>
        <taxon>Polyphaga</taxon>
        <taxon>Cucujiformia</taxon>
        <taxon>Curculionidae</taxon>
        <taxon>Dryophthorinae</taxon>
        <taxon>Rhynchophorus</taxon>
    </lineage>
</organism>